<reference evidence="3 4" key="1">
    <citation type="submission" date="2015-10" db="EMBL/GenBank/DDBJ databases">
        <title>Candidatus Desulfofervidus auxilii, a hydrogenotrophic sulfate-reducing bacterium involved in the thermophilic anaerobic oxidation of methane.</title>
        <authorList>
            <person name="Krukenberg V."/>
            <person name="Richter M."/>
            <person name="Wegener G."/>
        </authorList>
    </citation>
    <scope>NUCLEOTIDE SEQUENCE [LARGE SCALE GENOMIC DNA]</scope>
    <source>
        <strain evidence="3 4">HS1</strain>
    </source>
</reference>
<feature type="transmembrane region" description="Helical" evidence="1">
    <location>
        <begin position="23"/>
        <end position="45"/>
    </location>
</feature>
<dbReference type="InterPro" id="IPR025857">
    <property type="entry name" value="MacB_PCD"/>
</dbReference>
<gene>
    <name evidence="3" type="ORF">HS1_002387</name>
</gene>
<protein>
    <submittedName>
        <fullName evidence="3">ABC transporter ATP-binding protein/permease</fullName>
    </submittedName>
</protein>
<proteinExistence type="predicted"/>
<keyword evidence="3" id="KW-0067">ATP-binding</keyword>
<dbReference type="Pfam" id="PF12704">
    <property type="entry name" value="MacB_PCD"/>
    <property type="match status" value="1"/>
</dbReference>
<evidence type="ECO:0000313" key="3">
    <source>
        <dbReference type="EMBL" id="AMM42169.1"/>
    </source>
</evidence>
<dbReference type="InterPro" id="IPR050250">
    <property type="entry name" value="Macrolide_Exporter_MacB"/>
</dbReference>
<evidence type="ECO:0000256" key="1">
    <source>
        <dbReference type="SAM" id="Phobius"/>
    </source>
</evidence>
<organism evidence="3 4">
    <name type="scientific">Desulfofervidus auxilii</name>
    <dbReference type="NCBI Taxonomy" id="1621989"/>
    <lineage>
        <taxon>Bacteria</taxon>
        <taxon>Pseudomonadati</taxon>
        <taxon>Thermodesulfobacteriota</taxon>
        <taxon>Candidatus Desulfofervidia</taxon>
        <taxon>Candidatus Desulfofervidales</taxon>
        <taxon>Candidatus Desulfofervidaceae</taxon>
        <taxon>Candidatus Desulfofervidus</taxon>
    </lineage>
</organism>
<dbReference type="EMBL" id="CP013015">
    <property type="protein sequence ID" value="AMM42169.1"/>
    <property type="molecule type" value="Genomic_DNA"/>
</dbReference>
<feature type="domain" description="MacB-like periplasmic core" evidence="2">
    <location>
        <begin position="23"/>
        <end position="161"/>
    </location>
</feature>
<dbReference type="Proteomes" id="UP000070560">
    <property type="component" value="Chromosome"/>
</dbReference>
<accession>A0A7U4QMN8</accession>
<evidence type="ECO:0000313" key="4">
    <source>
        <dbReference type="Proteomes" id="UP000070560"/>
    </source>
</evidence>
<dbReference type="GO" id="GO:0022857">
    <property type="term" value="F:transmembrane transporter activity"/>
    <property type="evidence" value="ECO:0007669"/>
    <property type="project" value="TreeGrafter"/>
</dbReference>
<keyword evidence="1" id="KW-0472">Membrane</keyword>
<dbReference type="AlphaFoldDB" id="A0A7U4QMN8"/>
<dbReference type="GO" id="GO:0005524">
    <property type="term" value="F:ATP binding"/>
    <property type="evidence" value="ECO:0007669"/>
    <property type="project" value="UniProtKB-KW"/>
</dbReference>
<keyword evidence="3" id="KW-0547">Nucleotide-binding</keyword>
<keyword evidence="1" id="KW-0812">Transmembrane</keyword>
<dbReference type="PANTHER" id="PTHR30572">
    <property type="entry name" value="MEMBRANE COMPONENT OF TRANSPORTER-RELATED"/>
    <property type="match status" value="1"/>
</dbReference>
<dbReference type="KEGG" id="daw:HS1_002387"/>
<dbReference type="PANTHER" id="PTHR30572:SF4">
    <property type="entry name" value="ABC TRANSPORTER PERMEASE YTRF"/>
    <property type="match status" value="1"/>
</dbReference>
<name>A0A7U4QMN8_DESA2</name>
<keyword evidence="1" id="KW-1133">Transmembrane helix</keyword>
<keyword evidence="4" id="KW-1185">Reference proteome</keyword>
<dbReference type="GO" id="GO:0005886">
    <property type="term" value="C:plasma membrane"/>
    <property type="evidence" value="ECO:0007669"/>
    <property type="project" value="TreeGrafter"/>
</dbReference>
<sequence length="161" mass="18288">MRENILIKVAWQHLTLHKRRTPLSLLGILFGILALVAVGNVSLAMKRRMEIELNKFGPNLVIVRAGVVYVHGRSQRQFSFAKTLRDVKAIRHSILGIDIAIPLSEKEFSIRYKQNKTTARLIGAGPKIFELRNLGLLKGKFYSEGDERLAPRNVVLGYKVW</sequence>
<evidence type="ECO:0000259" key="2">
    <source>
        <dbReference type="Pfam" id="PF12704"/>
    </source>
</evidence>